<feature type="region of interest" description="Disordered" evidence="1">
    <location>
        <begin position="1"/>
        <end position="29"/>
    </location>
</feature>
<feature type="compositionally biased region" description="Basic and acidic residues" evidence="1">
    <location>
        <begin position="1"/>
        <end position="10"/>
    </location>
</feature>
<name>A0AAQ3T7U8_PASNO</name>
<keyword evidence="4" id="KW-1185">Reference proteome</keyword>
<feature type="compositionally biased region" description="Low complexity" evidence="1">
    <location>
        <begin position="20"/>
        <end position="29"/>
    </location>
</feature>
<evidence type="ECO:0000313" key="4">
    <source>
        <dbReference type="Proteomes" id="UP001341281"/>
    </source>
</evidence>
<evidence type="ECO:0000256" key="1">
    <source>
        <dbReference type="SAM" id="MobiDB-lite"/>
    </source>
</evidence>
<proteinExistence type="predicted"/>
<dbReference type="PANTHER" id="PTHR46119">
    <property type="entry name" value="OS08G0405700 PROTEIN"/>
    <property type="match status" value="1"/>
</dbReference>
<protein>
    <recommendedName>
        <fullName evidence="2">HMA domain-containing protein</fullName>
    </recommendedName>
</protein>
<dbReference type="InterPro" id="IPR006121">
    <property type="entry name" value="HMA_dom"/>
</dbReference>
<dbReference type="PANTHER" id="PTHR46119:SF15">
    <property type="entry name" value="PROTEIN SODIUM POTASSIUM ROOT DEFECTIVE 2"/>
    <property type="match status" value="1"/>
</dbReference>
<dbReference type="GO" id="GO:0046872">
    <property type="term" value="F:metal ion binding"/>
    <property type="evidence" value="ECO:0007669"/>
    <property type="project" value="InterPro"/>
</dbReference>
<dbReference type="SUPFAM" id="SSF55008">
    <property type="entry name" value="HMA, heavy metal-associated domain"/>
    <property type="match status" value="1"/>
</dbReference>
<reference evidence="3 4" key="1">
    <citation type="submission" date="2024-02" db="EMBL/GenBank/DDBJ databases">
        <title>High-quality chromosome-scale genome assembly of Pensacola bahiagrass (Paspalum notatum Flugge var. saurae).</title>
        <authorList>
            <person name="Vega J.M."/>
            <person name="Podio M."/>
            <person name="Orjuela J."/>
            <person name="Siena L.A."/>
            <person name="Pessino S.C."/>
            <person name="Combes M.C."/>
            <person name="Mariac C."/>
            <person name="Albertini E."/>
            <person name="Pupilli F."/>
            <person name="Ortiz J.P.A."/>
            <person name="Leblanc O."/>
        </authorList>
    </citation>
    <scope>NUCLEOTIDE SEQUENCE [LARGE SCALE GENOMIC DNA]</scope>
    <source>
        <strain evidence="3">R1</strain>
        <tissue evidence="3">Leaf</tissue>
    </source>
</reference>
<accession>A0AAQ3T7U8</accession>
<sequence>MDVELELEHGGDEDDRGSESSKGSFSASSDATVSSTASKLQALRFAEDLSLPSVQVVVMSANMGCSHCRQRVANVVSKMNGLLDYMVDFGKKEVTVRGKVSHTKRKKKHIRKAFAAAASWDAKSASASPGNARTLSWFLGCYGSPS</sequence>
<dbReference type="Gene3D" id="3.30.70.100">
    <property type="match status" value="1"/>
</dbReference>
<organism evidence="3 4">
    <name type="scientific">Paspalum notatum var. saurae</name>
    <dbReference type="NCBI Taxonomy" id="547442"/>
    <lineage>
        <taxon>Eukaryota</taxon>
        <taxon>Viridiplantae</taxon>
        <taxon>Streptophyta</taxon>
        <taxon>Embryophyta</taxon>
        <taxon>Tracheophyta</taxon>
        <taxon>Spermatophyta</taxon>
        <taxon>Magnoliopsida</taxon>
        <taxon>Liliopsida</taxon>
        <taxon>Poales</taxon>
        <taxon>Poaceae</taxon>
        <taxon>PACMAD clade</taxon>
        <taxon>Panicoideae</taxon>
        <taxon>Andropogonodae</taxon>
        <taxon>Paspaleae</taxon>
        <taxon>Paspalinae</taxon>
        <taxon>Paspalum</taxon>
    </lineage>
</organism>
<evidence type="ECO:0000259" key="2">
    <source>
        <dbReference type="PROSITE" id="PS50846"/>
    </source>
</evidence>
<dbReference type="CDD" id="cd00371">
    <property type="entry name" value="HMA"/>
    <property type="match status" value="1"/>
</dbReference>
<dbReference type="EMBL" id="CP144748">
    <property type="protein sequence ID" value="WVZ67579.1"/>
    <property type="molecule type" value="Genomic_DNA"/>
</dbReference>
<gene>
    <name evidence="3" type="ORF">U9M48_016633</name>
</gene>
<dbReference type="AlphaFoldDB" id="A0AAQ3T7U8"/>
<dbReference type="PROSITE" id="PS50846">
    <property type="entry name" value="HMA_2"/>
    <property type="match status" value="1"/>
</dbReference>
<dbReference type="InterPro" id="IPR036163">
    <property type="entry name" value="HMA_dom_sf"/>
</dbReference>
<dbReference type="Pfam" id="PF00403">
    <property type="entry name" value="HMA"/>
    <property type="match status" value="1"/>
</dbReference>
<feature type="domain" description="HMA" evidence="2">
    <location>
        <begin position="54"/>
        <end position="118"/>
    </location>
</feature>
<dbReference type="InterPro" id="IPR044526">
    <property type="entry name" value="NAKR1-3"/>
</dbReference>
<evidence type="ECO:0000313" key="3">
    <source>
        <dbReference type="EMBL" id="WVZ67579.1"/>
    </source>
</evidence>
<dbReference type="Proteomes" id="UP001341281">
    <property type="component" value="Chromosome 04"/>
</dbReference>